<accession>A0AA96LPS3</accession>
<proteinExistence type="predicted"/>
<gene>
    <name evidence="1" type="ORF">MJB10_02665</name>
</gene>
<dbReference type="KEGG" id="proo:MJB10_02665"/>
<evidence type="ECO:0000313" key="1">
    <source>
        <dbReference type="EMBL" id="WNR45072.1"/>
    </source>
</evidence>
<name>A0AA96LPS3_9BACL</name>
<dbReference type="AlphaFoldDB" id="A0AA96LPS3"/>
<sequence length="66" mass="7659">MTIIQLNPALQQSVFAAKRAELRKQFESIIGSQPLSTEETDALVKTFKTPTEVRQEDAKVRSFYWW</sequence>
<reference evidence="1" key="1">
    <citation type="submission" date="2022-02" db="EMBL/GenBank/DDBJ databases">
        <title>Paenibacillus sp. MBLB1832 Whole Genome Shotgun Sequencing.</title>
        <authorList>
            <person name="Hwang C.Y."/>
            <person name="Cho E.-S."/>
            <person name="Seo M.-J."/>
        </authorList>
    </citation>
    <scope>NUCLEOTIDE SEQUENCE</scope>
    <source>
        <strain evidence="1">MBLB1832</strain>
    </source>
</reference>
<dbReference type="Proteomes" id="UP001304650">
    <property type="component" value="Chromosome"/>
</dbReference>
<evidence type="ECO:0000313" key="2">
    <source>
        <dbReference type="Proteomes" id="UP001304650"/>
    </source>
</evidence>
<keyword evidence="2" id="KW-1185">Reference proteome</keyword>
<dbReference type="RefSeq" id="WP_314801502.1">
    <property type="nucleotide sequence ID" value="NZ_CP130319.1"/>
</dbReference>
<protein>
    <submittedName>
        <fullName evidence="1">Uncharacterized protein</fullName>
    </submittedName>
</protein>
<dbReference type="EMBL" id="CP130319">
    <property type="protein sequence ID" value="WNR45072.1"/>
    <property type="molecule type" value="Genomic_DNA"/>
</dbReference>
<organism evidence="1 2">
    <name type="scientific">Paenibacillus roseopurpureus</name>
    <dbReference type="NCBI Taxonomy" id="2918901"/>
    <lineage>
        <taxon>Bacteria</taxon>
        <taxon>Bacillati</taxon>
        <taxon>Bacillota</taxon>
        <taxon>Bacilli</taxon>
        <taxon>Bacillales</taxon>
        <taxon>Paenibacillaceae</taxon>
        <taxon>Paenibacillus</taxon>
    </lineage>
</organism>